<organism evidence="2 3">
    <name type="scientific">Seiridium cardinale</name>
    <dbReference type="NCBI Taxonomy" id="138064"/>
    <lineage>
        <taxon>Eukaryota</taxon>
        <taxon>Fungi</taxon>
        <taxon>Dikarya</taxon>
        <taxon>Ascomycota</taxon>
        <taxon>Pezizomycotina</taxon>
        <taxon>Sordariomycetes</taxon>
        <taxon>Xylariomycetidae</taxon>
        <taxon>Amphisphaeriales</taxon>
        <taxon>Sporocadaceae</taxon>
        <taxon>Seiridium</taxon>
    </lineage>
</organism>
<name>A0ABR2X5J0_9PEZI</name>
<feature type="compositionally biased region" description="Basic and acidic residues" evidence="1">
    <location>
        <begin position="485"/>
        <end position="494"/>
    </location>
</feature>
<dbReference type="EMBL" id="JARVKM010000251">
    <property type="protein sequence ID" value="KAK9769053.1"/>
    <property type="molecule type" value="Genomic_DNA"/>
</dbReference>
<feature type="region of interest" description="Disordered" evidence="1">
    <location>
        <begin position="392"/>
        <end position="431"/>
    </location>
</feature>
<evidence type="ECO:0000313" key="3">
    <source>
        <dbReference type="Proteomes" id="UP001465668"/>
    </source>
</evidence>
<feature type="compositionally biased region" description="Polar residues" evidence="1">
    <location>
        <begin position="209"/>
        <end position="226"/>
    </location>
</feature>
<feature type="compositionally biased region" description="Polar residues" evidence="1">
    <location>
        <begin position="164"/>
        <end position="198"/>
    </location>
</feature>
<feature type="region of interest" description="Disordered" evidence="1">
    <location>
        <begin position="147"/>
        <end position="226"/>
    </location>
</feature>
<comment type="caution">
    <text evidence="2">The sequence shown here is derived from an EMBL/GenBank/DDBJ whole genome shotgun (WGS) entry which is preliminary data.</text>
</comment>
<feature type="compositionally biased region" description="Polar residues" evidence="1">
    <location>
        <begin position="309"/>
        <end position="325"/>
    </location>
</feature>
<feature type="compositionally biased region" description="Polar residues" evidence="1">
    <location>
        <begin position="513"/>
        <end position="558"/>
    </location>
</feature>
<feature type="region of interest" description="Disordered" evidence="1">
    <location>
        <begin position="289"/>
        <end position="341"/>
    </location>
</feature>
<gene>
    <name evidence="2" type="ORF">SCAR479_02297</name>
</gene>
<sequence length="558" mass="61405">MASFDNGPTGIHTNTRGSGPIGPWSSGHGPKVLRQADWIQRLARIHREKGVTKRHFDLVFDVITELCPEECSDTLEVERAAIKRFYDSTDRINPVPILAIEALYLDAPADLASCTRLNDDICTARQKHSSWPPQRWTSRMERIFSARTDGTTPSASVADPDPSEPTTQPAHQPQVSSDPENIAETQDGNHLPSDTLTSVGIIDPVPAGSTIQPTSLGPENTTETQDGTRLVSGTLSNVGTALNVDQPTGEGPMQDPGHRRLSQVTKVPTPTANPGIVSQTRLDPYTQEIDPSLRRSGSHTNGGRLPTLSWGQDWTHGNSPVNPVPSTERPYGPSERFDRPELGHMSYTNATYLPSNRNIQISRNEGGSSENRYLDGPQGLAHIHRTSNFGHNGLDRGHPTSEYHTHSGDRGHLRPNQNHRYHPYHSLPRDSISTSDIRNSTNLAQSGFRLQSQPPRISDQNFADFEYSGFSAPQRERTIYGGSHGHRDPDDHWHRALQNSGRNHSQGPILFQGSLQHLSAPGQSTTSSHESGLRETNTIITRNGPRHQNGTDYPGQSQ</sequence>
<feature type="region of interest" description="Disordered" evidence="1">
    <location>
        <begin position="1"/>
        <end position="27"/>
    </location>
</feature>
<accession>A0ABR2X5J0</accession>
<feature type="compositionally biased region" description="Basic and acidic residues" evidence="1">
    <location>
        <begin position="393"/>
        <end position="412"/>
    </location>
</feature>
<feature type="region of interest" description="Disordered" evidence="1">
    <location>
        <begin position="478"/>
        <end position="558"/>
    </location>
</feature>
<keyword evidence="3" id="KW-1185">Reference proteome</keyword>
<protein>
    <submittedName>
        <fullName evidence="2">Uncharacterized protein</fullName>
    </submittedName>
</protein>
<dbReference type="Proteomes" id="UP001465668">
    <property type="component" value="Unassembled WGS sequence"/>
</dbReference>
<feature type="compositionally biased region" description="Polar residues" evidence="1">
    <location>
        <begin position="497"/>
        <end position="506"/>
    </location>
</feature>
<reference evidence="2 3" key="1">
    <citation type="submission" date="2024-02" db="EMBL/GenBank/DDBJ databases">
        <title>First draft genome assembly of two strains of Seiridium cardinale.</title>
        <authorList>
            <person name="Emiliani G."/>
            <person name="Scali E."/>
        </authorList>
    </citation>
    <scope>NUCLEOTIDE SEQUENCE [LARGE SCALE GENOMIC DNA]</scope>
    <source>
        <strain evidence="2 3">BM-138-000479</strain>
    </source>
</reference>
<evidence type="ECO:0000256" key="1">
    <source>
        <dbReference type="SAM" id="MobiDB-lite"/>
    </source>
</evidence>
<evidence type="ECO:0000313" key="2">
    <source>
        <dbReference type="EMBL" id="KAK9769053.1"/>
    </source>
</evidence>
<proteinExistence type="predicted"/>